<feature type="compositionally biased region" description="Basic and acidic residues" evidence="1">
    <location>
        <begin position="112"/>
        <end position="122"/>
    </location>
</feature>
<accession>A0ABD1DPW7</accession>
<feature type="compositionally biased region" description="Basic and acidic residues" evidence="1">
    <location>
        <begin position="540"/>
        <end position="571"/>
    </location>
</feature>
<feature type="compositionally biased region" description="Basic and acidic residues" evidence="1">
    <location>
        <begin position="1"/>
        <end position="19"/>
    </location>
</feature>
<feature type="compositionally biased region" description="Basic and acidic residues" evidence="1">
    <location>
        <begin position="786"/>
        <end position="795"/>
    </location>
</feature>
<sequence length="876" mass="93177">MKVAVNDKKRSVSTGRERSVSQGIRAKSGHLHCARDSTDAHKPVGNVKGGQEEKAECSDPRGMKVAVNDKKRSVSTGRERSVSQGIRAKSGHLHCARDSTDAHKPVGNVKGGQEEKAERSDPRAAAVNAKKRSVSTGRERSVSQGIRAKSGHLHCARDSTDAHKPVGNVKGGQEEKAECSDPRGMKVAVNDKKRSVSTGRERSVPQGIRAKSGHLHCARDSTDAHKPVGNVKGGQEEKAERSDPPAAAVNAKKRSVSTGRERSVSQGIRAKSGHLHCARDSTDAHKPVGNVKGGQEEKAECSDPRAAAVNAKKRSVSTGRERSVSQGIRAKSGHLHCARDSTDAHKPVGNVKGGQEEKAERSDPRGKKNLDKKLPMLYSSTTFFSGGGQRQEANGHLHCARDSTDAHKPVGNVKGGQEDKAECSDPRGMKVAVNAKKRSVSTGRERSVSQGIRAKSGHLHCARDSTDAHKPVGNVKGGQEEKAECSDPRGMKVAVNAKKRSVSTGRERSVSQGIRAKSGHLHCARDSTDAHKPVGNVKGGQEEKAECSDPRGMKVAVNDKKRSVSTGRERSVSQGIRAKSGHLHCARDSTDAHKPVGNVKGGQEEKAECSDPRGMKVAVNDKKRSVSTGRERSVSQGIRAKSGHLHCARDSTDAHKPVGNVKGGQEEKAERSDPPAAAVNAKKRSVSTGRERSVSQGIRAKSGHLHCARDSTDAHKPVGNVKGGLEEKAECSDPRGMKVAVNDKKRSVSTGRERSVPQGIRAKSGHLHCARDSTDAHKPVGTVKGGQEEKAERSDPPAAAVNAKKRSVSTGRERSVSQGIRAKNGHLHCARYPTDAYRRLAVAKRILEQTSETGGVCRPAPVTGGGPPPEVSEVVS</sequence>
<gene>
    <name evidence="2" type="ORF">pipiens_019966</name>
</gene>
<feature type="compositionally biased region" description="Basic and acidic residues" evidence="1">
    <location>
        <begin position="172"/>
        <end position="203"/>
    </location>
</feature>
<protein>
    <submittedName>
        <fullName evidence="2">Uncharacterized protein</fullName>
    </submittedName>
</protein>
<evidence type="ECO:0000313" key="3">
    <source>
        <dbReference type="Proteomes" id="UP001562425"/>
    </source>
</evidence>
<feature type="compositionally biased region" description="Basic and acidic residues" evidence="1">
    <location>
        <begin position="234"/>
        <end position="243"/>
    </location>
</feature>
<feature type="compositionally biased region" description="Basic and acidic residues" evidence="1">
    <location>
        <begin position="33"/>
        <end position="42"/>
    </location>
</feature>
<feature type="compositionally biased region" description="Basic and acidic residues" evidence="1">
    <location>
        <begin position="707"/>
        <end position="716"/>
    </location>
</feature>
<comment type="caution">
    <text evidence="2">The sequence shown here is derived from an EMBL/GenBank/DDBJ whole genome shotgun (WGS) entry which is preliminary data.</text>
</comment>
<feature type="compositionally biased region" description="Basic and acidic residues" evidence="1">
    <location>
        <begin position="393"/>
        <end position="408"/>
    </location>
</feature>
<evidence type="ECO:0000313" key="2">
    <source>
        <dbReference type="EMBL" id="KAL1401802.1"/>
    </source>
</evidence>
<feature type="compositionally biased region" description="Basic and acidic residues" evidence="1">
    <location>
        <begin position="50"/>
        <end position="81"/>
    </location>
</feature>
<dbReference type="EMBL" id="JBEHCU010004093">
    <property type="protein sequence ID" value="KAL1401802.1"/>
    <property type="molecule type" value="Genomic_DNA"/>
</dbReference>
<feature type="compositionally biased region" description="Basic and acidic residues" evidence="1">
    <location>
        <begin position="294"/>
        <end position="303"/>
    </location>
</feature>
<dbReference type="AlphaFoldDB" id="A0ABD1DPW7"/>
<dbReference type="Proteomes" id="UP001562425">
    <property type="component" value="Unassembled WGS sequence"/>
</dbReference>
<proteinExistence type="predicted"/>
<evidence type="ECO:0000256" key="1">
    <source>
        <dbReference type="SAM" id="MobiDB-lite"/>
    </source>
</evidence>
<feature type="compositionally biased region" description="Basic and acidic residues" evidence="1">
    <location>
        <begin position="523"/>
        <end position="532"/>
    </location>
</feature>
<feature type="compositionally biased region" description="Basic and acidic residues" evidence="1">
    <location>
        <begin position="155"/>
        <end position="164"/>
    </location>
</feature>
<feature type="compositionally biased region" description="Basic and acidic residues" evidence="1">
    <location>
        <begin position="647"/>
        <end position="656"/>
    </location>
</feature>
<feature type="compositionally biased region" description="Basic and acidic residues" evidence="1">
    <location>
        <begin position="95"/>
        <end position="104"/>
    </location>
</feature>
<reference evidence="2 3" key="1">
    <citation type="submission" date="2024-05" db="EMBL/GenBank/DDBJ databases">
        <title>Culex pipiens pipiens assembly and annotation.</title>
        <authorList>
            <person name="Alout H."/>
            <person name="Durand T."/>
        </authorList>
    </citation>
    <scope>NUCLEOTIDE SEQUENCE [LARGE SCALE GENOMIC DNA]</scope>
    <source>
        <strain evidence="2">HA-2024</strain>
        <tissue evidence="2">Whole body</tissue>
    </source>
</reference>
<feature type="compositionally biased region" description="Basic and acidic residues" evidence="1">
    <location>
        <begin position="478"/>
        <end position="490"/>
    </location>
</feature>
<feature type="compositionally biased region" description="Basic and acidic residues" evidence="1">
    <location>
        <begin position="277"/>
        <end position="286"/>
    </location>
</feature>
<feature type="region of interest" description="Disordered" evidence="1">
    <location>
        <begin position="1"/>
        <end position="822"/>
    </location>
</feature>
<keyword evidence="3" id="KW-1185">Reference proteome</keyword>
<feature type="region of interest" description="Disordered" evidence="1">
    <location>
        <begin position="851"/>
        <end position="876"/>
    </location>
</feature>
<feature type="compositionally biased region" description="Basic and acidic residues" evidence="1">
    <location>
        <begin position="585"/>
        <end position="594"/>
    </location>
</feature>
<feature type="compositionally biased region" description="Basic and acidic residues" evidence="1">
    <location>
        <begin position="769"/>
        <end position="778"/>
    </location>
</feature>
<feature type="compositionally biased region" description="Basic and acidic residues" evidence="1">
    <location>
        <begin position="602"/>
        <end position="633"/>
    </location>
</feature>
<organism evidence="2 3">
    <name type="scientific">Culex pipiens pipiens</name>
    <name type="common">Northern house mosquito</name>
    <dbReference type="NCBI Taxonomy" id="38569"/>
    <lineage>
        <taxon>Eukaryota</taxon>
        <taxon>Metazoa</taxon>
        <taxon>Ecdysozoa</taxon>
        <taxon>Arthropoda</taxon>
        <taxon>Hexapoda</taxon>
        <taxon>Insecta</taxon>
        <taxon>Pterygota</taxon>
        <taxon>Neoptera</taxon>
        <taxon>Endopterygota</taxon>
        <taxon>Diptera</taxon>
        <taxon>Nematocera</taxon>
        <taxon>Culicoidea</taxon>
        <taxon>Culicidae</taxon>
        <taxon>Culicinae</taxon>
        <taxon>Culicini</taxon>
        <taxon>Culex</taxon>
        <taxon>Culex</taxon>
    </lineage>
</organism>
<feature type="compositionally biased region" description="Basic and acidic residues" evidence="1">
    <location>
        <begin position="664"/>
        <end position="673"/>
    </location>
</feature>
<feature type="compositionally biased region" description="Basic and acidic residues" evidence="1">
    <location>
        <begin position="416"/>
        <end position="428"/>
    </location>
</feature>
<feature type="compositionally biased region" description="Basic and acidic residues" evidence="1">
    <location>
        <begin position="337"/>
        <end position="346"/>
    </location>
</feature>
<feature type="compositionally biased region" description="Basic and acidic residues" evidence="1">
    <location>
        <begin position="461"/>
        <end position="470"/>
    </location>
</feature>
<feature type="compositionally biased region" description="Basic and acidic residues" evidence="1">
    <location>
        <begin position="217"/>
        <end position="226"/>
    </location>
</feature>
<name>A0ABD1DPW7_CULPP</name>
<feature type="compositionally biased region" description="Basic and acidic residues" evidence="1">
    <location>
        <begin position="354"/>
        <end position="374"/>
    </location>
</feature>
<feature type="compositionally biased region" description="Basic and acidic residues" evidence="1">
    <location>
        <begin position="724"/>
        <end position="755"/>
    </location>
</feature>